<dbReference type="EMBL" id="MU274925">
    <property type="protein sequence ID" value="KAI0086210.1"/>
    <property type="molecule type" value="Genomic_DNA"/>
</dbReference>
<evidence type="ECO:0000313" key="2">
    <source>
        <dbReference type="Proteomes" id="UP001055072"/>
    </source>
</evidence>
<proteinExistence type="predicted"/>
<reference evidence="1" key="1">
    <citation type="journal article" date="2021" name="Environ. Microbiol.">
        <title>Gene family expansions and transcriptome signatures uncover fungal adaptations to wood decay.</title>
        <authorList>
            <person name="Hage H."/>
            <person name="Miyauchi S."/>
            <person name="Viragh M."/>
            <person name="Drula E."/>
            <person name="Min B."/>
            <person name="Chaduli D."/>
            <person name="Navarro D."/>
            <person name="Favel A."/>
            <person name="Norest M."/>
            <person name="Lesage-Meessen L."/>
            <person name="Balint B."/>
            <person name="Merenyi Z."/>
            <person name="de Eugenio L."/>
            <person name="Morin E."/>
            <person name="Martinez A.T."/>
            <person name="Baldrian P."/>
            <person name="Stursova M."/>
            <person name="Martinez M.J."/>
            <person name="Novotny C."/>
            <person name="Magnuson J.K."/>
            <person name="Spatafora J.W."/>
            <person name="Maurice S."/>
            <person name="Pangilinan J."/>
            <person name="Andreopoulos W."/>
            <person name="LaButti K."/>
            <person name="Hundley H."/>
            <person name="Na H."/>
            <person name="Kuo A."/>
            <person name="Barry K."/>
            <person name="Lipzen A."/>
            <person name="Henrissat B."/>
            <person name="Riley R."/>
            <person name="Ahrendt S."/>
            <person name="Nagy L.G."/>
            <person name="Grigoriev I.V."/>
            <person name="Martin F."/>
            <person name="Rosso M.N."/>
        </authorList>
    </citation>
    <scope>NUCLEOTIDE SEQUENCE</scope>
    <source>
        <strain evidence="1">CBS 384.51</strain>
    </source>
</reference>
<keyword evidence="2" id="KW-1185">Reference proteome</keyword>
<gene>
    <name evidence="1" type="ORF">BDY19DRAFT_961936</name>
</gene>
<dbReference type="Proteomes" id="UP001055072">
    <property type="component" value="Unassembled WGS sequence"/>
</dbReference>
<accession>A0ACB8TVZ1</accession>
<evidence type="ECO:0000313" key="1">
    <source>
        <dbReference type="EMBL" id="KAI0086210.1"/>
    </source>
</evidence>
<organism evidence="1 2">
    <name type="scientific">Irpex rosettiformis</name>
    <dbReference type="NCBI Taxonomy" id="378272"/>
    <lineage>
        <taxon>Eukaryota</taxon>
        <taxon>Fungi</taxon>
        <taxon>Dikarya</taxon>
        <taxon>Basidiomycota</taxon>
        <taxon>Agaricomycotina</taxon>
        <taxon>Agaricomycetes</taxon>
        <taxon>Polyporales</taxon>
        <taxon>Irpicaceae</taxon>
        <taxon>Irpex</taxon>
    </lineage>
</organism>
<protein>
    <submittedName>
        <fullName evidence="1">Uncharacterized protein</fullName>
    </submittedName>
</protein>
<comment type="caution">
    <text evidence="1">The sequence shown here is derived from an EMBL/GenBank/DDBJ whole genome shotgun (WGS) entry which is preliminary data.</text>
</comment>
<sequence>MSHSYIPLEMPQSPTSVDSLFELPNGSHRVKYRGAASRSSHDFVLETERRSIDVSLVLPHFRARNQPIGHRLTMYVGNDSSESIKVKVCRNFTTARSTKFSLEVHSSSNADITVWLPSDFRGHIHRSSHCKRVSFSAGFTNRILQNVQLTQTRRPSVVSPNDMYAYSDIYIANSDGDSDYESRSSREKLHYGLGLGAVEEDEVVIHTAGHVTFRMWDIHRGEPEVRAKEACRRMFGFGWCTKRSPEVAIDWDFLLED</sequence>
<name>A0ACB8TVZ1_9APHY</name>